<protein>
    <submittedName>
        <fullName evidence="2">Uncharacterized protein</fullName>
    </submittedName>
</protein>
<evidence type="ECO:0000313" key="3">
    <source>
        <dbReference type="Proteomes" id="UP000593571"/>
    </source>
</evidence>
<comment type="caution">
    <text evidence="2">The sequence shown here is derived from an EMBL/GenBank/DDBJ whole genome shotgun (WGS) entry which is preliminary data.</text>
</comment>
<keyword evidence="1" id="KW-1133">Transmembrane helix</keyword>
<organism evidence="2 3">
    <name type="scientific">Rousettus aegyptiacus</name>
    <name type="common">Egyptian fruit bat</name>
    <name type="synonym">Pteropus aegyptiacus</name>
    <dbReference type="NCBI Taxonomy" id="9407"/>
    <lineage>
        <taxon>Eukaryota</taxon>
        <taxon>Metazoa</taxon>
        <taxon>Chordata</taxon>
        <taxon>Craniata</taxon>
        <taxon>Vertebrata</taxon>
        <taxon>Euteleostomi</taxon>
        <taxon>Mammalia</taxon>
        <taxon>Eutheria</taxon>
        <taxon>Laurasiatheria</taxon>
        <taxon>Chiroptera</taxon>
        <taxon>Yinpterochiroptera</taxon>
        <taxon>Pteropodoidea</taxon>
        <taxon>Pteropodidae</taxon>
        <taxon>Rousettinae</taxon>
        <taxon>Rousettus</taxon>
    </lineage>
</organism>
<keyword evidence="1" id="KW-0812">Transmembrane</keyword>
<proteinExistence type="predicted"/>
<gene>
    <name evidence="2" type="ORF">HJG63_012528</name>
</gene>
<reference evidence="2 3" key="1">
    <citation type="journal article" date="2020" name="Nature">
        <title>Six reference-quality genomes reveal evolution of bat adaptations.</title>
        <authorList>
            <person name="Jebb D."/>
            <person name="Huang Z."/>
            <person name="Pippel M."/>
            <person name="Hughes G.M."/>
            <person name="Lavrichenko K."/>
            <person name="Devanna P."/>
            <person name="Winkler S."/>
            <person name="Jermiin L.S."/>
            <person name="Skirmuntt E.C."/>
            <person name="Katzourakis A."/>
            <person name="Burkitt-Gray L."/>
            <person name="Ray D.A."/>
            <person name="Sullivan K.A.M."/>
            <person name="Roscito J.G."/>
            <person name="Kirilenko B.M."/>
            <person name="Davalos L.M."/>
            <person name="Corthals A.P."/>
            <person name="Power M.L."/>
            <person name="Jones G."/>
            <person name="Ransome R.D."/>
            <person name="Dechmann D.K.N."/>
            <person name="Locatelli A.G."/>
            <person name="Puechmaille S.J."/>
            <person name="Fedrigo O."/>
            <person name="Jarvis E.D."/>
            <person name="Hiller M."/>
            <person name="Vernes S.C."/>
            <person name="Myers E.W."/>
            <person name="Teeling E.C."/>
        </authorList>
    </citation>
    <scope>NUCLEOTIDE SEQUENCE [LARGE SCALE GENOMIC DNA]</scope>
    <source>
        <strain evidence="2">MRouAeg1</strain>
        <tissue evidence="2">Muscle</tissue>
    </source>
</reference>
<name>A0A7J8EK23_ROUAE</name>
<sequence length="143" mass="16565">MTQPPTWFQWLLRHSYLPSALSPYSPLCLDVWALLHGPYSSLGQISEISHEISPSFFSCRKLWLCMVALLFLPIYPLTHTILTFRCSDAQIRCTRVQVGCYLLSCRYSSYYFKGSDPGRFLMPLFFGSHSESSYFFNQNLPLE</sequence>
<accession>A0A7J8EK23</accession>
<dbReference type="EMBL" id="JACASE010000009">
    <property type="protein sequence ID" value="KAF6435804.1"/>
    <property type="molecule type" value="Genomic_DNA"/>
</dbReference>
<dbReference type="AlphaFoldDB" id="A0A7J8EK23"/>
<dbReference type="Proteomes" id="UP000593571">
    <property type="component" value="Unassembled WGS sequence"/>
</dbReference>
<keyword evidence="3" id="KW-1185">Reference proteome</keyword>
<keyword evidence="1" id="KW-0472">Membrane</keyword>
<evidence type="ECO:0000313" key="2">
    <source>
        <dbReference type="EMBL" id="KAF6435804.1"/>
    </source>
</evidence>
<feature type="transmembrane region" description="Helical" evidence="1">
    <location>
        <begin position="62"/>
        <end position="82"/>
    </location>
</feature>
<evidence type="ECO:0000256" key="1">
    <source>
        <dbReference type="SAM" id="Phobius"/>
    </source>
</evidence>